<dbReference type="EMBL" id="LR796410">
    <property type="protein sequence ID" value="CAB4142665.1"/>
    <property type="molecule type" value="Genomic_DNA"/>
</dbReference>
<evidence type="ECO:0008006" key="3">
    <source>
        <dbReference type="Google" id="ProtNLM"/>
    </source>
</evidence>
<accession>A0A6J5M6M9</accession>
<evidence type="ECO:0000313" key="2">
    <source>
        <dbReference type="EMBL" id="CAB4158752.1"/>
    </source>
</evidence>
<sequence length="131" mass="13777">MIPSTVRANLKTALSSVVTRVFDYVPDQVPAPCGVVGNITINFDEAQNRGLDMGEVDVLVIVSRMNDRGAQDKLDALLAGSGAGSVKAALEADRTLSGALATLRVVRAAPITIEVAGVTYFAYQYEVALHG</sequence>
<dbReference type="Gene3D" id="3.30.2000.30">
    <property type="match status" value="1"/>
</dbReference>
<gene>
    <name evidence="1" type="ORF">UFOVP433_28</name>
    <name evidence="2" type="ORF">UFOVP702_31</name>
</gene>
<dbReference type="InterPro" id="IPR053745">
    <property type="entry name" value="Viral_Tail_Comp_sf"/>
</dbReference>
<name>A0A6J5M6M9_9CAUD</name>
<reference evidence="1" key="1">
    <citation type="submission" date="2020-04" db="EMBL/GenBank/DDBJ databases">
        <authorList>
            <person name="Chiriac C."/>
            <person name="Salcher M."/>
            <person name="Ghai R."/>
            <person name="Kavagutti S V."/>
        </authorList>
    </citation>
    <scope>NUCLEOTIDE SEQUENCE</scope>
</reference>
<organism evidence="1">
    <name type="scientific">uncultured Caudovirales phage</name>
    <dbReference type="NCBI Taxonomy" id="2100421"/>
    <lineage>
        <taxon>Viruses</taxon>
        <taxon>Duplodnaviria</taxon>
        <taxon>Heunggongvirae</taxon>
        <taxon>Uroviricota</taxon>
        <taxon>Caudoviricetes</taxon>
        <taxon>Peduoviridae</taxon>
        <taxon>Maltschvirus</taxon>
        <taxon>Maltschvirus maltsch</taxon>
    </lineage>
</organism>
<dbReference type="EMBL" id="LR796681">
    <property type="protein sequence ID" value="CAB4158752.1"/>
    <property type="molecule type" value="Genomic_DNA"/>
</dbReference>
<protein>
    <recommendedName>
        <fullName evidence="3">Tail completion protein</fullName>
    </recommendedName>
</protein>
<proteinExistence type="predicted"/>
<evidence type="ECO:0000313" key="1">
    <source>
        <dbReference type="EMBL" id="CAB4142665.1"/>
    </source>
</evidence>